<gene>
    <name evidence="1" type="ORF">QOZ94_004253</name>
</gene>
<evidence type="ECO:0000313" key="2">
    <source>
        <dbReference type="Proteomes" id="UP001241747"/>
    </source>
</evidence>
<name>A0ABU0LJW5_XANAG</name>
<reference evidence="1 2" key="1">
    <citation type="submission" date="2023-07" db="EMBL/GenBank/DDBJ databases">
        <title>Genomic Encyclopedia of Type Strains, Phase IV (KMG-IV): sequencing the most valuable type-strain genomes for metagenomic binning, comparative biology and taxonomic classification.</title>
        <authorList>
            <person name="Goeker M."/>
        </authorList>
    </citation>
    <scope>NUCLEOTIDE SEQUENCE [LARGE SCALE GENOMIC DNA]</scope>
    <source>
        <strain evidence="1 2">DSM 3770</strain>
    </source>
</reference>
<sequence>MNTIYLRFPDRAEALATLSAVLGFDGEQDAAGRQLWSLCWREGARIDLCFLADAGVGVSAEGDHVNLLCPDDQADALAADLAPYVLPAPATPDCRFA</sequence>
<proteinExistence type="predicted"/>
<dbReference type="InterPro" id="IPR029068">
    <property type="entry name" value="Glyas_Bleomycin-R_OHBP_Dase"/>
</dbReference>
<dbReference type="EMBL" id="JAUSVY010000018">
    <property type="protein sequence ID" value="MDQ0507429.1"/>
    <property type="molecule type" value="Genomic_DNA"/>
</dbReference>
<protein>
    <submittedName>
        <fullName evidence="1">Uncharacterized protein</fullName>
    </submittedName>
</protein>
<dbReference type="RefSeq" id="WP_237345814.1">
    <property type="nucleotide sequence ID" value="NZ_JABWGX010000013.1"/>
</dbReference>
<evidence type="ECO:0000313" key="1">
    <source>
        <dbReference type="EMBL" id="MDQ0507429.1"/>
    </source>
</evidence>
<comment type="caution">
    <text evidence="1">The sequence shown here is derived from an EMBL/GenBank/DDBJ whole genome shotgun (WGS) entry which is preliminary data.</text>
</comment>
<keyword evidence="2" id="KW-1185">Reference proteome</keyword>
<dbReference type="Proteomes" id="UP001241747">
    <property type="component" value="Unassembled WGS sequence"/>
</dbReference>
<dbReference type="SUPFAM" id="SSF54593">
    <property type="entry name" value="Glyoxalase/Bleomycin resistance protein/Dihydroxybiphenyl dioxygenase"/>
    <property type="match status" value="1"/>
</dbReference>
<accession>A0ABU0LJW5</accession>
<organism evidence="1 2">
    <name type="scientific">Xanthobacter agilis</name>
    <dbReference type="NCBI Taxonomy" id="47492"/>
    <lineage>
        <taxon>Bacteria</taxon>
        <taxon>Pseudomonadati</taxon>
        <taxon>Pseudomonadota</taxon>
        <taxon>Alphaproteobacteria</taxon>
        <taxon>Hyphomicrobiales</taxon>
        <taxon>Xanthobacteraceae</taxon>
        <taxon>Xanthobacter</taxon>
    </lineage>
</organism>